<accession>A0A936ZLF3</accession>
<comment type="caution">
    <text evidence="6">The sequence shown here is derived from an EMBL/GenBank/DDBJ whole genome shotgun (WGS) entry which is preliminary data.</text>
</comment>
<evidence type="ECO:0000313" key="7">
    <source>
        <dbReference type="Proteomes" id="UP000613011"/>
    </source>
</evidence>
<dbReference type="EMBL" id="JAEQNA010000011">
    <property type="protein sequence ID" value="MBL0423042.1"/>
    <property type="molecule type" value="Genomic_DNA"/>
</dbReference>
<dbReference type="Gene3D" id="3.40.50.720">
    <property type="entry name" value="NAD(P)-binding Rossmann-like Domain"/>
    <property type="match status" value="1"/>
</dbReference>
<dbReference type="InterPro" id="IPR002347">
    <property type="entry name" value="SDR_fam"/>
</dbReference>
<reference evidence="6" key="1">
    <citation type="submission" date="2021-01" db="EMBL/GenBank/DDBJ databases">
        <title>Ramlibacter sp. strain AW1 16S ribosomal RNA gene Genome sequencing and assembly.</title>
        <authorList>
            <person name="Kang M."/>
        </authorList>
    </citation>
    <scope>NUCLEOTIDE SEQUENCE</scope>
    <source>
        <strain evidence="6">AW1</strain>
    </source>
</reference>
<dbReference type="GO" id="GO:0016491">
    <property type="term" value="F:oxidoreductase activity"/>
    <property type="evidence" value="ECO:0007669"/>
    <property type="project" value="UniProtKB-KW"/>
</dbReference>
<evidence type="ECO:0000256" key="2">
    <source>
        <dbReference type="ARBA" id="ARBA00023002"/>
    </source>
</evidence>
<organism evidence="6 7">
    <name type="scientific">Ramlibacter aurantiacus</name>
    <dbReference type="NCBI Taxonomy" id="2801330"/>
    <lineage>
        <taxon>Bacteria</taxon>
        <taxon>Pseudomonadati</taxon>
        <taxon>Pseudomonadota</taxon>
        <taxon>Betaproteobacteria</taxon>
        <taxon>Burkholderiales</taxon>
        <taxon>Comamonadaceae</taxon>
        <taxon>Ramlibacter</taxon>
    </lineage>
</organism>
<dbReference type="SUPFAM" id="SSF51735">
    <property type="entry name" value="NAD(P)-binding Rossmann-fold domains"/>
    <property type="match status" value="1"/>
</dbReference>
<keyword evidence="2" id="KW-0560">Oxidoreductase</keyword>
<sequence>MARQLEGKVALVTGAASGIGHAVAQRFLAEGAQVVCFDRGEARLEGHGGWAFIAGDVRCADDNQRAVELALSRFGRLDILVANAGIYDNRRALREFTPAELAAGFDELFGVNVKGYLLGALAAAPALAR</sequence>
<dbReference type="Pfam" id="PF00106">
    <property type="entry name" value="adh_short"/>
    <property type="match status" value="1"/>
</dbReference>
<keyword evidence="7" id="KW-1185">Reference proteome</keyword>
<dbReference type="PRINTS" id="PR00081">
    <property type="entry name" value="GDHRDH"/>
</dbReference>
<dbReference type="Proteomes" id="UP000613011">
    <property type="component" value="Unassembled WGS sequence"/>
</dbReference>
<dbReference type="PANTHER" id="PTHR43180">
    <property type="entry name" value="3-OXOACYL-(ACYL-CARRIER-PROTEIN) REDUCTASE (AFU_ORTHOLOGUE AFUA_6G11210)"/>
    <property type="match status" value="1"/>
</dbReference>
<dbReference type="PANTHER" id="PTHR43180:SF28">
    <property type="entry name" value="NAD(P)-BINDING ROSSMANN-FOLD SUPERFAMILY PROTEIN"/>
    <property type="match status" value="1"/>
</dbReference>
<gene>
    <name evidence="6" type="ORF">JI739_22080</name>
</gene>
<keyword evidence="3" id="KW-0520">NAD</keyword>
<evidence type="ECO:0000256" key="3">
    <source>
        <dbReference type="ARBA" id="ARBA00023027"/>
    </source>
</evidence>
<proteinExistence type="inferred from homology"/>
<evidence type="ECO:0000256" key="1">
    <source>
        <dbReference type="ARBA" id="ARBA00006484"/>
    </source>
</evidence>
<evidence type="ECO:0000256" key="4">
    <source>
        <dbReference type="ARBA" id="ARBA00023098"/>
    </source>
</evidence>
<keyword evidence="4" id="KW-0443">Lipid metabolism</keyword>
<dbReference type="GO" id="GO:0008202">
    <property type="term" value="P:steroid metabolic process"/>
    <property type="evidence" value="ECO:0007669"/>
    <property type="project" value="UniProtKB-KW"/>
</dbReference>
<comment type="similarity">
    <text evidence="1">Belongs to the short-chain dehydrogenases/reductases (SDR) family.</text>
</comment>
<keyword evidence="5" id="KW-0753">Steroid metabolism</keyword>
<dbReference type="InterPro" id="IPR036291">
    <property type="entry name" value="NAD(P)-bd_dom_sf"/>
</dbReference>
<protein>
    <submittedName>
        <fullName evidence="6">SDR family NAD(P)-dependent oxidoreductase</fullName>
    </submittedName>
</protein>
<evidence type="ECO:0000313" key="6">
    <source>
        <dbReference type="EMBL" id="MBL0423042.1"/>
    </source>
</evidence>
<dbReference type="AlphaFoldDB" id="A0A936ZLF3"/>
<evidence type="ECO:0000256" key="5">
    <source>
        <dbReference type="ARBA" id="ARBA00023221"/>
    </source>
</evidence>
<name>A0A936ZLF3_9BURK</name>